<feature type="domain" description="Glutamine amidotransferase" evidence="1">
    <location>
        <begin position="39"/>
        <end position="197"/>
    </location>
</feature>
<dbReference type="PANTHER" id="PTHR42695">
    <property type="entry name" value="GLUTAMINE AMIDOTRANSFERASE YLR126C-RELATED"/>
    <property type="match status" value="1"/>
</dbReference>
<dbReference type="GO" id="GO:0005829">
    <property type="term" value="C:cytosol"/>
    <property type="evidence" value="ECO:0007669"/>
    <property type="project" value="TreeGrafter"/>
</dbReference>
<comment type="caution">
    <text evidence="2">The sequence shown here is derived from an EMBL/GenBank/DDBJ whole genome shotgun (WGS) entry which is preliminary data.</text>
</comment>
<reference evidence="3" key="1">
    <citation type="submission" date="2015-07" db="EMBL/GenBank/DDBJ databases">
        <title>Genome sequencing of Sunxiuqinia dokdonensis strain SK.</title>
        <authorList>
            <person name="Ahn S."/>
            <person name="Kim B.-C."/>
        </authorList>
    </citation>
    <scope>NUCLEOTIDE SEQUENCE [LARGE SCALE GENOMIC DNA]</scope>
    <source>
        <strain evidence="3">SK</strain>
    </source>
</reference>
<dbReference type="EMBL" id="LGIA01000210">
    <property type="protein sequence ID" value="KOH42813.1"/>
    <property type="molecule type" value="Genomic_DNA"/>
</dbReference>
<name>A0A0L8V372_9BACT</name>
<proteinExistence type="predicted"/>
<accession>A0A0L8V372</accession>
<gene>
    <name evidence="2" type="ORF">NC99_43700</name>
</gene>
<dbReference type="SUPFAM" id="SSF52317">
    <property type="entry name" value="Class I glutamine amidotransferase-like"/>
    <property type="match status" value="1"/>
</dbReference>
<protein>
    <recommendedName>
        <fullName evidence="1">Glutamine amidotransferase domain-containing protein</fullName>
    </recommendedName>
</protein>
<dbReference type="CDD" id="cd01741">
    <property type="entry name" value="GATase1_1"/>
    <property type="match status" value="1"/>
</dbReference>
<dbReference type="PANTHER" id="PTHR42695:SF5">
    <property type="entry name" value="GLUTAMINE AMIDOTRANSFERASE YLR126C-RELATED"/>
    <property type="match status" value="1"/>
</dbReference>
<dbReference type="Gene3D" id="3.40.50.880">
    <property type="match status" value="1"/>
</dbReference>
<evidence type="ECO:0000313" key="3">
    <source>
        <dbReference type="Proteomes" id="UP000036958"/>
    </source>
</evidence>
<keyword evidence="3" id="KW-1185">Reference proteome</keyword>
<dbReference type="InterPro" id="IPR017926">
    <property type="entry name" value="GATASE"/>
</dbReference>
<sequence>MANRPLEELFRNDSESFIFETKKQMKLLVVNSAEPDVAEFAENIAKIVQSAGANHQLINYRDGLKQDFSTFDGILISGSPQGDDIAEHHQPFFRWIKTTPKPILGICAGHHITGVMYGAKYLRSVEPESGDCEVEIVLDDPIFAGIGRTFVARQMHNDSVTLPENFVHLAKSAVCFNQAMKHQDRALYSFQFHPEYLNPSLIQNFIRLCARKTGE</sequence>
<dbReference type="PROSITE" id="PS51273">
    <property type="entry name" value="GATASE_TYPE_1"/>
    <property type="match status" value="1"/>
</dbReference>
<evidence type="ECO:0000313" key="2">
    <source>
        <dbReference type="EMBL" id="KOH42813.1"/>
    </source>
</evidence>
<dbReference type="InterPro" id="IPR044992">
    <property type="entry name" value="ChyE-like"/>
</dbReference>
<dbReference type="InterPro" id="IPR029062">
    <property type="entry name" value="Class_I_gatase-like"/>
</dbReference>
<dbReference type="STRING" id="1409788.NC99_43700"/>
<organism evidence="2 3">
    <name type="scientific">Sunxiuqinia dokdonensis</name>
    <dbReference type="NCBI Taxonomy" id="1409788"/>
    <lineage>
        <taxon>Bacteria</taxon>
        <taxon>Pseudomonadati</taxon>
        <taxon>Bacteroidota</taxon>
        <taxon>Bacteroidia</taxon>
        <taxon>Marinilabiliales</taxon>
        <taxon>Prolixibacteraceae</taxon>
        <taxon>Sunxiuqinia</taxon>
    </lineage>
</organism>
<dbReference type="AlphaFoldDB" id="A0A0L8V372"/>
<dbReference type="Pfam" id="PF00117">
    <property type="entry name" value="GATase"/>
    <property type="match status" value="1"/>
</dbReference>
<evidence type="ECO:0000259" key="1">
    <source>
        <dbReference type="Pfam" id="PF00117"/>
    </source>
</evidence>
<dbReference type="Proteomes" id="UP000036958">
    <property type="component" value="Unassembled WGS sequence"/>
</dbReference>